<dbReference type="EMBL" id="JAYMYQ010000001">
    <property type="protein sequence ID" value="KAK7360199.1"/>
    <property type="molecule type" value="Genomic_DNA"/>
</dbReference>
<dbReference type="AlphaFoldDB" id="A0AAN9R701"/>
<evidence type="ECO:0000313" key="2">
    <source>
        <dbReference type="Proteomes" id="UP001367508"/>
    </source>
</evidence>
<accession>A0AAN9R701</accession>
<dbReference type="Proteomes" id="UP001367508">
    <property type="component" value="Unassembled WGS sequence"/>
</dbReference>
<proteinExistence type="predicted"/>
<comment type="caution">
    <text evidence="1">The sequence shown here is derived from an EMBL/GenBank/DDBJ whole genome shotgun (WGS) entry which is preliminary data.</text>
</comment>
<evidence type="ECO:0000313" key="1">
    <source>
        <dbReference type="EMBL" id="KAK7360199.1"/>
    </source>
</evidence>
<organism evidence="1 2">
    <name type="scientific">Canavalia gladiata</name>
    <name type="common">Sword bean</name>
    <name type="synonym">Dolichos gladiatus</name>
    <dbReference type="NCBI Taxonomy" id="3824"/>
    <lineage>
        <taxon>Eukaryota</taxon>
        <taxon>Viridiplantae</taxon>
        <taxon>Streptophyta</taxon>
        <taxon>Embryophyta</taxon>
        <taxon>Tracheophyta</taxon>
        <taxon>Spermatophyta</taxon>
        <taxon>Magnoliopsida</taxon>
        <taxon>eudicotyledons</taxon>
        <taxon>Gunneridae</taxon>
        <taxon>Pentapetalae</taxon>
        <taxon>rosids</taxon>
        <taxon>fabids</taxon>
        <taxon>Fabales</taxon>
        <taxon>Fabaceae</taxon>
        <taxon>Papilionoideae</taxon>
        <taxon>50 kb inversion clade</taxon>
        <taxon>NPAAA clade</taxon>
        <taxon>indigoferoid/millettioid clade</taxon>
        <taxon>Phaseoleae</taxon>
        <taxon>Canavalia</taxon>
    </lineage>
</organism>
<name>A0AAN9R701_CANGL</name>
<keyword evidence="2" id="KW-1185">Reference proteome</keyword>
<reference evidence="1 2" key="1">
    <citation type="submission" date="2024-01" db="EMBL/GenBank/DDBJ databases">
        <title>The genomes of 5 underutilized Papilionoideae crops provide insights into root nodulation and disease resistanc.</title>
        <authorList>
            <person name="Jiang F."/>
        </authorList>
    </citation>
    <scope>NUCLEOTIDE SEQUENCE [LARGE SCALE GENOMIC DNA]</scope>
    <source>
        <strain evidence="1">LVBAO_FW01</strain>
        <tissue evidence="1">Leaves</tissue>
    </source>
</reference>
<protein>
    <submittedName>
        <fullName evidence="1">Uncharacterized protein</fullName>
    </submittedName>
</protein>
<sequence>MAFLYLAGGLLIWFHCFPLDHDGFSCHKRNHVTFLAVVLYLLVSQEAVDIGVWGEWERTERKVRTKWIRQTILVKVENTSEQLKKAFDSIYAHKKNRSDING</sequence>
<gene>
    <name evidence="1" type="ORF">VNO77_02181</name>
</gene>